<sequence>MNTKTIVITGGPGTGKTTLINALIDKGYTCFEEISRAVTLKAREEGIEQLFLTEPLKFSEMLLAGRKTQFEDAKASNEDLVFLDRGLPDVLAYMDYIGDDYPQEFIDECASNTYDKVFILAPWQEIFKSDSERYENFDQALQIHQYLLDTYARFGYDLIDVPFGSIEDRVAFILDAVTL</sequence>
<dbReference type="InterPro" id="IPR038727">
    <property type="entry name" value="NadR/Ttd14_AAA_dom"/>
</dbReference>
<evidence type="ECO:0000259" key="1">
    <source>
        <dbReference type="Pfam" id="PF13521"/>
    </source>
</evidence>
<accession>A0ABV8AGB6</accession>
<dbReference type="RefSeq" id="WP_386095939.1">
    <property type="nucleotide sequence ID" value="NZ_JBHSAT010000001.1"/>
</dbReference>
<comment type="caution">
    <text evidence="2">The sequence shown here is derived from an EMBL/GenBank/DDBJ whole genome shotgun (WGS) entry which is preliminary data.</text>
</comment>
<keyword evidence="3" id="KW-1185">Reference proteome</keyword>
<proteinExistence type="predicted"/>
<dbReference type="InterPro" id="IPR027417">
    <property type="entry name" value="P-loop_NTPase"/>
</dbReference>
<feature type="domain" description="NadR/Ttd14 AAA" evidence="1">
    <location>
        <begin position="6"/>
        <end position="169"/>
    </location>
</feature>
<organism evidence="2 3">
    <name type="scientific">Winogradskyella maritima</name>
    <dbReference type="NCBI Taxonomy" id="1517766"/>
    <lineage>
        <taxon>Bacteria</taxon>
        <taxon>Pseudomonadati</taxon>
        <taxon>Bacteroidota</taxon>
        <taxon>Flavobacteriia</taxon>
        <taxon>Flavobacteriales</taxon>
        <taxon>Flavobacteriaceae</taxon>
        <taxon>Winogradskyella</taxon>
    </lineage>
</organism>
<evidence type="ECO:0000313" key="3">
    <source>
        <dbReference type="Proteomes" id="UP001595812"/>
    </source>
</evidence>
<dbReference type="Proteomes" id="UP001595812">
    <property type="component" value="Unassembled WGS sequence"/>
</dbReference>
<name>A0ABV8AGB6_9FLAO</name>
<dbReference type="Gene3D" id="3.40.50.300">
    <property type="entry name" value="P-loop containing nucleotide triphosphate hydrolases"/>
    <property type="match status" value="1"/>
</dbReference>
<reference evidence="3" key="1">
    <citation type="journal article" date="2019" name="Int. J. Syst. Evol. Microbiol.">
        <title>The Global Catalogue of Microorganisms (GCM) 10K type strain sequencing project: providing services to taxonomists for standard genome sequencing and annotation.</title>
        <authorList>
            <consortium name="The Broad Institute Genomics Platform"/>
            <consortium name="The Broad Institute Genome Sequencing Center for Infectious Disease"/>
            <person name="Wu L."/>
            <person name="Ma J."/>
        </authorList>
    </citation>
    <scope>NUCLEOTIDE SEQUENCE [LARGE SCALE GENOMIC DNA]</scope>
    <source>
        <strain evidence="3">CECT 8979</strain>
    </source>
</reference>
<dbReference type="Pfam" id="PF13521">
    <property type="entry name" value="AAA_28"/>
    <property type="match status" value="1"/>
</dbReference>
<protein>
    <submittedName>
        <fullName evidence="2">AAA family ATPase</fullName>
    </submittedName>
</protein>
<dbReference type="SUPFAM" id="SSF52540">
    <property type="entry name" value="P-loop containing nucleoside triphosphate hydrolases"/>
    <property type="match status" value="1"/>
</dbReference>
<dbReference type="EMBL" id="JBHSAT010000001">
    <property type="protein sequence ID" value="MFC3875706.1"/>
    <property type="molecule type" value="Genomic_DNA"/>
</dbReference>
<evidence type="ECO:0000313" key="2">
    <source>
        <dbReference type="EMBL" id="MFC3875706.1"/>
    </source>
</evidence>
<gene>
    <name evidence="2" type="ORF">ACFOSX_00550</name>
</gene>